<dbReference type="RefSeq" id="WP_078982173.1">
    <property type="nucleotide sequence ID" value="NZ_MWQN01000004.1"/>
</dbReference>
<dbReference type="Proteomes" id="UP000190037">
    <property type="component" value="Unassembled WGS sequence"/>
</dbReference>
<dbReference type="EMBL" id="MWQN01000004">
    <property type="protein sequence ID" value="OPC77418.1"/>
    <property type="molecule type" value="Genomic_DNA"/>
</dbReference>
<evidence type="ECO:0000256" key="1">
    <source>
        <dbReference type="SAM" id="Phobius"/>
    </source>
</evidence>
<accession>A0A1T3NL62</accession>
<sequence>MARPGDWSALGLDSDPTPGDADRIDRVIAAELAFVELAKTIDSGLTEVKNTSSVIFVGKTAEALRGVIDGNLRNYISTFKKAHEDVRAALTAYVGVMRHEQHRADTALSAAAALSEDDKEGRAAHKTTAEDAKSILSTAADTAARKIMAAGQSIASPVDECEEFWKALGWIALILAIPAIFIGGPLALLSIALNVALLIKTAIDFAHGKASVTQLVLGILGMIAPTTKGLHLGQLWSGIKGIGGRGITGTKNFFGGGANSFGLFGRVGLGIDDAVAAAGSWIRGGAQGLKLGPLLTMGPGFAKLGGGLKFFPLGAELTVINLAGAKTFFGLRAVATTLNAFKNLGTSIAHGLSGFKGLRLFLPVAADEMPNGLGLAFRIGFIDRGVFGMYRYGAFIDGKFIGAGSKISAAANAGFNAFGHGGELIKLPNVHLGSFDSVHSGPLGGAFDMPPLSTKFTNGFGHFDVINLPSLNTFGTGFHAGNLPGLGTFINDLGGLNALTHLPGVGARIADIPSFSFTGLGLTHLTGNFSVPHGITGLGATGVHALPPALGHISIPNLDTVGAGVVGKIQLGLPGSSALVHDLPTPGTNTHTGLDGLGAVALPQPGHVAMPDVTTPALPHVNVSGVGALPLTTHIQTPNVGALPNTGQVAVPSVTGIGALGHVATPNVGGLPAIAQVATPHTGGPIHMADVNSAHLGGLRTGADGETSLVGPGASGVDVKGVQGLGGTGTHIDLNGSRVVLGGPASGPVVHTAPGGLPGVPTVSGGLTGGAHFVPASGATHNLNVFMMQGASYDFAHTFRTIPGLNGVEVRVLPSTQAGRTVDIHIDPGGRSDLSADHITVGDREVLRIERNLGDGGTQRWDYELSAANNHRLLDDQIIDTHVTGPVPGQAVELTTLPAPQLPHVTTTGSTVPTVAGPGQRVVDIPGLSGTRLEYRVGDGGGIEGIRITGGPDAAHLTPSRVTGPAGNDIVRVEQEIVANVAVRRWDFDVSGESGRLDRIERRITLTGGEHDDTLVAIHVDHNDRTLGITHFDGASNALHTDPGAPPVHFNDVGIVVPTPGGFRLYDPATGTPSGSGLRLIGSNGRPLALHVLTPDGGGARTLVGADAARSLGVVTVPEHAGGMLHVVPNGTGPTVRVFGADGRFSHNSLPLTGIDRLGVAGGHIRSPHVGTPQLAHADGAPVPDTHVFRQIGNEFRIQHAGGRFHVDAAGARAHDVVTLTTPGGAGTGLHVFTPVGGPNRLPHLRADDGAPATVATVRTVNNTFHVTGASGQPHVVQVHAPGGAHSHDALPLTGGGAPGGFIRLPDAADGAPRLVHGDGRIVPGETEVTPQHGGGYLVGHPGGKIVVNNVGAHTHNALELTGGPGAGRFVHTPVGTPDVPVPHPSDRSGVSDTNLTVTRVGDEFRLTDPDGSFTAHGLDGAHRYDATHLSGGPFDGRFVRIEGGTDTLVDEHLVAVPNAHVVRQTGITTEGFAQTTAGPGRGFRVGDGTDHIVVDMRGAHRYDVVGLRGADGAATHEFVFTPAPVAGAAAPDPRHLLKGADGGNLGFSVVARPDGTLRVTHGETGMVRGFSATGAFEFEVLRLTGVDRVDLSQLVRVHPGGAHTLVDDTLADVANTTVRIRPGGGYHVAGAGGEFRLFDRTGNLDFHVTARPVTQEGGITVFRVDDGAGVHRFDMIGLSDARIGDPLHTRFLSTTPGDLRVLSGHLDHLPGLRATQEPGGGYRIGGVGARAGEFQRFDPGGRLEFQRIDIVGARGGIDPNRHFEVTYPAGGGEATWSLVRTDAHGVPIPTPGRPKWFDGGVVDTKGADAGHVHLISHLKVTVFERRVLSDGNILDAHHSSASLGTFSLVNQRGRWAEFDINGNLVHEGTRHWGESTRSWFDVKSVFGFDVRVRHFQLSADGGHVLADLRHHPATQGFAADTRWVRFDADFRAIASGNRHWDSGLGRGWTDTMRHPITNEIVTAQKKFGRFQLGLHNVRRYHQLELGPDGVPSRDWVSRHADGNINGLGKTLHNGDFLTFERFAEQRPPVFFRNLFSGEFRVADLSRHPWLAHDNRLRVGTWKQEPAGGGPEGHGVQFITNNKTVIDVAHTGDIVREVRPLHNGTTLTVGDVRMPEVAGAQVAHRPGYLPWTEGADGLHGHRTFHEGDFVVTPGTGDRQITWQDRITDDVEDGDWYSPGTKEWRVVRTGLSDGTVIDYRPRPAVGAADGAGPNTRGLFDTHAGNWIRYDHHGVVVARMDSFPAPDGVGRVEIIGTMGRNPREFRWHDALDPTIGGKRITAFERQISPWHFDRESFQDFDAGGNLIRDHRQLGEGLSVQGWKGVDAAGNEVWHWNKLDANNNVMHFGDGVGDRVRHWFDRHGNPLPGWEKGARWSDRITSLDHQVVQEIPARKYTNAFRDFFTDSPFRVRDFRPTPTTEFNRHLWQESDQGIIAQAKVKLADDTFLEINNFNKHARRYDIDGITVINERTIPGYIHEYNADGGIIIGRETHFTGLANEYRALNRTFREPNRWGYGPSVDGEVVPEPFMLRALQSVGIDMSHEFLLDFTVNLLVLSIIRLRAGGGLSMIDVGRAAFGAALSSMTKGTVSSAHLAANRGGWKVYWSNIDYGQPGPWRPNDDSANTEWAANERPVRWRGGTYEFAVGLSTGAVAGFVSGAAQSAIFGVRRADGAIIKLTGGDAALAGLASMVGGVLGTVSVGALRALIQHSMGSRWIHRQGPADIFLVGGLGKMVEKLFGLLVLSPATVHWIGHVPDGTSSDNLLPGSGTGGG</sequence>
<keyword evidence="1" id="KW-0472">Membrane</keyword>
<name>A0A1T3NL62_9ACTN</name>
<dbReference type="STRING" id="159449.B4N89_43720"/>
<keyword evidence="3" id="KW-1185">Reference proteome</keyword>
<evidence type="ECO:0000313" key="2">
    <source>
        <dbReference type="EMBL" id="OPC77418.1"/>
    </source>
</evidence>
<gene>
    <name evidence="2" type="ORF">B4N89_43720</name>
</gene>
<proteinExistence type="predicted"/>
<keyword evidence="1" id="KW-1133">Transmembrane helix</keyword>
<dbReference type="OrthoDB" id="4333945at2"/>
<comment type="caution">
    <text evidence="2">The sequence shown here is derived from an EMBL/GenBank/DDBJ whole genome shotgun (WGS) entry which is preliminary data.</text>
</comment>
<reference evidence="2 3" key="1">
    <citation type="submission" date="2017-03" db="EMBL/GenBank/DDBJ databases">
        <title>Draft genome sequence of Streptomyces scabrisporus NF3, endophyte isolated from Amphipterygium adstringens.</title>
        <authorList>
            <person name="Vazquez M."/>
            <person name="Ceapa C.D."/>
            <person name="Rodriguez Luna D."/>
            <person name="Sanchez Esquivel S."/>
        </authorList>
    </citation>
    <scope>NUCLEOTIDE SEQUENCE [LARGE SCALE GENOMIC DNA]</scope>
    <source>
        <strain evidence="2 3">NF3</strain>
    </source>
</reference>
<keyword evidence="1" id="KW-0812">Transmembrane</keyword>
<organism evidence="2 3">
    <name type="scientific">Embleya scabrispora</name>
    <dbReference type="NCBI Taxonomy" id="159449"/>
    <lineage>
        <taxon>Bacteria</taxon>
        <taxon>Bacillati</taxon>
        <taxon>Actinomycetota</taxon>
        <taxon>Actinomycetes</taxon>
        <taxon>Kitasatosporales</taxon>
        <taxon>Streptomycetaceae</taxon>
        <taxon>Embleya</taxon>
    </lineage>
</organism>
<protein>
    <submittedName>
        <fullName evidence="2">Uncharacterized protein</fullName>
    </submittedName>
</protein>
<evidence type="ECO:0000313" key="3">
    <source>
        <dbReference type="Proteomes" id="UP000190037"/>
    </source>
</evidence>
<feature type="transmembrane region" description="Helical" evidence="1">
    <location>
        <begin position="170"/>
        <end position="199"/>
    </location>
</feature>